<proteinExistence type="predicted"/>
<sequence>MRGETRRKPWAFPGLRRGRGGGYQRDRGRSTKILATLHLAAELFERALTPEHAGWIALVALTAGEGFGFNRAFLLRRTNGLLEGWLGIGPRSGEEAAQLWQQLQALEVKPLATLGTFQPEIISQEKARLAETLQALKTPLQEGCGRWRRAFVARRDFADPCVRHWMHALQSPFLVVLPLVRQGTFWGVVLADNFVTRAPVSAPLLEGAQALCHSLQAALERTELWARFQAEQEARRRAEQAVVLVETARALAHDIKNPLTAAAGLLQHLLEHKPTTVEEWEAWGRKIADGLSRVERQVNQLVQELASRGQGMELTRTDAVALLLRLVASWQPLAESRSISLRFDPPEKPVCVWADPAYLDRCVENLLSNAVKAVGLGGEVRVRVEEEGEWVRLSVADNGQPLPQPLRSDPFSGGLGQPGGSGEGLASVRRLTEAMGGKVEYDENEPGWVRFSLLLRRCV</sequence>
<evidence type="ECO:0000259" key="5">
    <source>
        <dbReference type="PROSITE" id="PS50109"/>
    </source>
</evidence>
<feature type="domain" description="Histidine kinase" evidence="5">
    <location>
        <begin position="250"/>
        <end position="459"/>
    </location>
</feature>
<dbReference type="STRING" id="1312852.EG19_01365"/>
<dbReference type="InterPro" id="IPR003661">
    <property type="entry name" value="HisK_dim/P_dom"/>
</dbReference>
<dbReference type="InterPro" id="IPR036097">
    <property type="entry name" value="HisK_dim/P_sf"/>
</dbReference>
<gene>
    <name evidence="6" type="ORF">EG19_01365</name>
</gene>
<dbReference type="RefSeq" id="WP_038048410.1">
    <property type="nucleotide sequence ID" value="NZ_JMFG01000013.1"/>
</dbReference>
<comment type="catalytic activity">
    <reaction evidence="1">
        <text>ATP + protein L-histidine = ADP + protein N-phospho-L-histidine.</text>
        <dbReference type="EC" id="2.7.13.3"/>
    </reaction>
</comment>
<comment type="caution">
    <text evidence="6">The sequence shown here is derived from an EMBL/GenBank/DDBJ whole genome shotgun (WGS) entry which is preliminary data.</text>
</comment>
<dbReference type="Gene3D" id="1.10.287.130">
    <property type="match status" value="1"/>
</dbReference>
<protein>
    <recommendedName>
        <fullName evidence="2">histidine kinase</fullName>
        <ecNumber evidence="2">2.7.13.3</ecNumber>
    </recommendedName>
</protein>
<dbReference type="Pfam" id="PF00512">
    <property type="entry name" value="HisKA"/>
    <property type="match status" value="1"/>
</dbReference>
<reference evidence="6 7" key="1">
    <citation type="submission" date="2014-04" db="EMBL/GenBank/DDBJ databases">
        <title>The Genome Sequence of Thermoanaerobaculum aquaticum MP-01, The First Cultivated Group 23 Acidobacterium.</title>
        <authorList>
            <person name="Stamps B.W."/>
            <person name="Losey N.A."/>
            <person name="Lawson P.A."/>
            <person name="Stevenson B.S."/>
        </authorList>
    </citation>
    <scope>NUCLEOTIDE SEQUENCE [LARGE SCALE GENOMIC DNA]</scope>
    <source>
        <strain evidence="6 7">MP-01</strain>
    </source>
</reference>
<dbReference type="Proteomes" id="UP000027284">
    <property type="component" value="Unassembled WGS sequence"/>
</dbReference>
<dbReference type="InterPro" id="IPR003594">
    <property type="entry name" value="HATPase_dom"/>
</dbReference>
<dbReference type="SUPFAM" id="SSF47384">
    <property type="entry name" value="Homodimeric domain of signal transducing histidine kinase"/>
    <property type="match status" value="1"/>
</dbReference>
<dbReference type="InterPro" id="IPR005467">
    <property type="entry name" value="His_kinase_dom"/>
</dbReference>
<keyword evidence="7" id="KW-1185">Reference proteome</keyword>
<dbReference type="SUPFAM" id="SSF55781">
    <property type="entry name" value="GAF domain-like"/>
    <property type="match status" value="1"/>
</dbReference>
<dbReference type="AlphaFoldDB" id="A0A062XZV8"/>
<dbReference type="InterPro" id="IPR004358">
    <property type="entry name" value="Sig_transdc_His_kin-like_C"/>
</dbReference>
<organism evidence="6 7">
    <name type="scientific">Thermoanaerobaculum aquaticum</name>
    <dbReference type="NCBI Taxonomy" id="1312852"/>
    <lineage>
        <taxon>Bacteria</taxon>
        <taxon>Pseudomonadati</taxon>
        <taxon>Acidobacteriota</taxon>
        <taxon>Thermoanaerobaculia</taxon>
        <taxon>Thermoanaerobaculales</taxon>
        <taxon>Thermoanaerobaculaceae</taxon>
        <taxon>Thermoanaerobaculum</taxon>
    </lineage>
</organism>
<dbReference type="PANTHER" id="PTHR43547:SF2">
    <property type="entry name" value="HYBRID SIGNAL TRANSDUCTION HISTIDINE KINASE C"/>
    <property type="match status" value="1"/>
</dbReference>
<evidence type="ECO:0000256" key="3">
    <source>
        <dbReference type="ARBA" id="ARBA00022553"/>
    </source>
</evidence>
<dbReference type="Gene3D" id="3.30.450.40">
    <property type="match status" value="1"/>
</dbReference>
<evidence type="ECO:0000256" key="2">
    <source>
        <dbReference type="ARBA" id="ARBA00012438"/>
    </source>
</evidence>
<feature type="compositionally biased region" description="Gly residues" evidence="4">
    <location>
        <begin position="413"/>
        <end position="423"/>
    </location>
</feature>
<dbReference type="Pfam" id="PF02518">
    <property type="entry name" value="HATPase_c"/>
    <property type="match status" value="1"/>
</dbReference>
<dbReference type="EC" id="2.7.13.3" evidence="2"/>
<dbReference type="PROSITE" id="PS50109">
    <property type="entry name" value="HIS_KIN"/>
    <property type="match status" value="1"/>
</dbReference>
<dbReference type="SMART" id="SM00387">
    <property type="entry name" value="HATPase_c"/>
    <property type="match status" value="1"/>
</dbReference>
<dbReference type="InterPro" id="IPR036890">
    <property type="entry name" value="HATPase_C_sf"/>
</dbReference>
<feature type="region of interest" description="Disordered" evidence="4">
    <location>
        <begin position="401"/>
        <end position="425"/>
    </location>
</feature>
<keyword evidence="3" id="KW-0597">Phosphoprotein</keyword>
<evidence type="ECO:0000313" key="7">
    <source>
        <dbReference type="Proteomes" id="UP000027284"/>
    </source>
</evidence>
<dbReference type="PANTHER" id="PTHR43547">
    <property type="entry name" value="TWO-COMPONENT HISTIDINE KINASE"/>
    <property type="match status" value="1"/>
</dbReference>
<accession>A0A062XZV8</accession>
<evidence type="ECO:0000256" key="1">
    <source>
        <dbReference type="ARBA" id="ARBA00000085"/>
    </source>
</evidence>
<dbReference type="PRINTS" id="PR00344">
    <property type="entry name" value="BCTRLSENSOR"/>
</dbReference>
<dbReference type="CDD" id="cd00082">
    <property type="entry name" value="HisKA"/>
    <property type="match status" value="1"/>
</dbReference>
<dbReference type="InterPro" id="IPR029016">
    <property type="entry name" value="GAF-like_dom_sf"/>
</dbReference>
<dbReference type="OrthoDB" id="9124519at2"/>
<dbReference type="Gene3D" id="3.30.565.10">
    <property type="entry name" value="Histidine kinase-like ATPase, C-terminal domain"/>
    <property type="match status" value="1"/>
</dbReference>
<dbReference type="SUPFAM" id="SSF55874">
    <property type="entry name" value="ATPase domain of HSP90 chaperone/DNA topoisomerase II/histidine kinase"/>
    <property type="match status" value="1"/>
</dbReference>
<evidence type="ECO:0000313" key="6">
    <source>
        <dbReference type="EMBL" id="KDA54050.1"/>
    </source>
</evidence>
<dbReference type="EMBL" id="JMFG01000013">
    <property type="protein sequence ID" value="KDA54050.1"/>
    <property type="molecule type" value="Genomic_DNA"/>
</dbReference>
<evidence type="ECO:0000256" key="4">
    <source>
        <dbReference type="SAM" id="MobiDB-lite"/>
    </source>
</evidence>
<dbReference type="SMART" id="SM00388">
    <property type="entry name" value="HisKA"/>
    <property type="match status" value="1"/>
</dbReference>
<name>A0A062XZV8_9BACT</name>
<feature type="region of interest" description="Disordered" evidence="4">
    <location>
        <begin position="1"/>
        <end position="26"/>
    </location>
</feature>
<dbReference type="GO" id="GO:0000155">
    <property type="term" value="F:phosphorelay sensor kinase activity"/>
    <property type="evidence" value="ECO:0007669"/>
    <property type="project" value="InterPro"/>
</dbReference>